<name>A0A6C0CJQ6_9ZZZZ</name>
<organism evidence="1">
    <name type="scientific">viral metagenome</name>
    <dbReference type="NCBI Taxonomy" id="1070528"/>
    <lineage>
        <taxon>unclassified sequences</taxon>
        <taxon>metagenomes</taxon>
        <taxon>organismal metagenomes</taxon>
    </lineage>
</organism>
<dbReference type="AlphaFoldDB" id="A0A6C0CJQ6"/>
<accession>A0A6C0CJQ6</accession>
<protein>
    <submittedName>
        <fullName evidence="1">Uncharacterized protein</fullName>
    </submittedName>
</protein>
<reference evidence="1" key="1">
    <citation type="journal article" date="2020" name="Nature">
        <title>Giant virus diversity and host interactions through global metagenomics.</title>
        <authorList>
            <person name="Schulz F."/>
            <person name="Roux S."/>
            <person name="Paez-Espino D."/>
            <person name="Jungbluth S."/>
            <person name="Walsh D.A."/>
            <person name="Denef V.J."/>
            <person name="McMahon K.D."/>
            <person name="Konstantinidis K.T."/>
            <person name="Eloe-Fadrosh E.A."/>
            <person name="Kyrpides N.C."/>
            <person name="Woyke T."/>
        </authorList>
    </citation>
    <scope>NUCLEOTIDE SEQUENCE</scope>
    <source>
        <strain evidence="1">GVMAG-M-3300021343-4</strain>
    </source>
</reference>
<evidence type="ECO:0000313" key="1">
    <source>
        <dbReference type="EMBL" id="QHT04701.1"/>
    </source>
</evidence>
<sequence length="117" mass="13360">MKLRSGKIINSQTEYPEGLTLYLDPEGNDELFKVISTRHRNIKICIISDRCGMPVNTIMTGSVSPTNVMTVTKDFFEMILFKLINTNGRGPSYACIVKVFGCSLHDFDYRNIYRLIE</sequence>
<dbReference type="EMBL" id="MN739436">
    <property type="protein sequence ID" value="QHT04701.1"/>
    <property type="molecule type" value="Genomic_DNA"/>
</dbReference>
<proteinExistence type="predicted"/>